<accession>G0U5A5</accession>
<feature type="region of interest" description="Disordered" evidence="1">
    <location>
        <begin position="210"/>
        <end position="232"/>
    </location>
</feature>
<evidence type="ECO:0000256" key="1">
    <source>
        <dbReference type="SAM" id="MobiDB-lite"/>
    </source>
</evidence>
<protein>
    <submittedName>
        <fullName evidence="2">Uncharacterized protein</fullName>
    </submittedName>
</protein>
<feature type="compositionally biased region" description="Low complexity" evidence="1">
    <location>
        <begin position="356"/>
        <end position="369"/>
    </location>
</feature>
<feature type="region of interest" description="Disordered" evidence="1">
    <location>
        <begin position="349"/>
        <end position="374"/>
    </location>
</feature>
<gene>
    <name evidence="2" type="ORF">TVY486_1001070</name>
</gene>
<dbReference type="AlphaFoldDB" id="G0U5A5"/>
<name>G0U5A5_TRYVY</name>
<dbReference type="VEuPathDB" id="TriTrypDB:TvY486_1001070"/>
<proteinExistence type="predicted"/>
<reference evidence="2" key="1">
    <citation type="journal article" date="2012" name="Proc. Natl. Acad. Sci. U.S.A.">
        <title>Antigenic diversity is generated by distinct evolutionary mechanisms in African trypanosome species.</title>
        <authorList>
            <person name="Jackson A.P."/>
            <person name="Berry A."/>
            <person name="Aslett M."/>
            <person name="Allison H.C."/>
            <person name="Burton P."/>
            <person name="Vavrova-Anderson J."/>
            <person name="Brown R."/>
            <person name="Browne H."/>
            <person name="Corton N."/>
            <person name="Hauser H."/>
            <person name="Gamble J."/>
            <person name="Gilderthorp R."/>
            <person name="Marcello L."/>
            <person name="McQuillan J."/>
            <person name="Otto T.D."/>
            <person name="Quail M.A."/>
            <person name="Sanders M.J."/>
            <person name="van Tonder A."/>
            <person name="Ginger M.L."/>
            <person name="Field M.C."/>
            <person name="Barry J.D."/>
            <person name="Hertz-Fowler C."/>
            <person name="Berriman M."/>
        </authorList>
    </citation>
    <scope>NUCLEOTIDE SEQUENCE</scope>
    <source>
        <strain evidence="2">Y486</strain>
    </source>
</reference>
<organism evidence="2">
    <name type="scientific">Trypanosoma vivax (strain Y486)</name>
    <dbReference type="NCBI Taxonomy" id="1055687"/>
    <lineage>
        <taxon>Eukaryota</taxon>
        <taxon>Discoba</taxon>
        <taxon>Euglenozoa</taxon>
        <taxon>Kinetoplastea</taxon>
        <taxon>Metakinetoplastina</taxon>
        <taxon>Trypanosomatida</taxon>
        <taxon>Trypanosomatidae</taxon>
        <taxon>Trypanosoma</taxon>
        <taxon>Duttonella</taxon>
    </lineage>
</organism>
<dbReference type="EMBL" id="HE573026">
    <property type="protein sequence ID" value="CCC51053.1"/>
    <property type="molecule type" value="Genomic_DNA"/>
</dbReference>
<evidence type="ECO:0000313" key="2">
    <source>
        <dbReference type="EMBL" id="CCC51053.1"/>
    </source>
</evidence>
<sequence length="627" mass="66786">MLLAQRKRRQMVAGKIGHFDEEYEIDRQRGVGVLPLGGPSRRAPQVVDRPAYAPHQGHGNLGMSPGALGAAPPVQVPPLQLYNANGHCYGNVGNENLICGKPISFPPVVAPSNFAPVIPPSALVSRSPLRFSPVLNMNASPRGPLLASPATNLFHPPPLAPHYLPPLSQPSAVPIHSQAVSRAVTPPPAPPQCSAGMPGYDAVRQQYGADVRQRPRSTPAVGPYPMFGDSEDPQEARRLARERAIEVQRENARLCEERRRQQQLERKLLAEEQRRQEELAHMERVNIGRKEQEEMKRERLEAEMKMGRRRGPALATVTSDAQLREDLKQQIEEKRRRIEEEKAREQAALAETVRASSSHNVSSSGVGSSTTVQPLGGLQHTAKFVEPTGVDAGSGIGGSALSATASFGAAAAAPPPSHSATSFTLQPFSNLNHFQTPNGGSSTPFSVAGFSALGGGTDSFSTPFSGVGTGFSTQSTQQMDRGPLLPSIDVGALDNGHCSSEARRLESHLQDMIAEHNNIKRMLETEVERKPGSVAPAQLKPLGGTRTPRISRPAKISILNVNPPPSRVFLDLPASTHQIPPACPITMPLPGNTALGGHTSAPLAADSGLAELSAEPSIFVGAPSVAA</sequence>